<dbReference type="EMBL" id="WBVT01000007">
    <property type="protein sequence ID" value="KAB7790785.1"/>
    <property type="molecule type" value="Genomic_DNA"/>
</dbReference>
<feature type="region of interest" description="Disordered" evidence="1">
    <location>
        <begin position="1"/>
        <end position="106"/>
    </location>
</feature>
<comment type="caution">
    <text evidence="3">The sequence shown here is derived from an EMBL/GenBank/DDBJ whole genome shotgun (WGS) entry which is preliminary data.</text>
</comment>
<dbReference type="Proteomes" id="UP000441772">
    <property type="component" value="Unassembled WGS sequence"/>
</dbReference>
<reference evidence="3 4" key="1">
    <citation type="submission" date="2019-09" db="EMBL/GenBank/DDBJ databases">
        <title>Characterization of the phylogenetic diversity of two novel species belonging to the genus Bifidobacterium: Bifidobacterium cebidarum sp. nov. and Bifidobacterium leontopitheci sp. nov.</title>
        <authorList>
            <person name="Lugli G.A."/>
            <person name="Duranti S."/>
            <person name="Milani C."/>
            <person name="Turroni F."/>
            <person name="Ventura M."/>
        </authorList>
    </citation>
    <scope>NUCLEOTIDE SEQUENCE [LARGE SCALE GENOMIC DNA]</scope>
    <source>
        <strain evidence="3 4">LMG 31471</strain>
    </source>
</reference>
<sequence length="511" mass="55104">MTGYQQNGPQQPDGQPHPYRRDHGDAARVHDGVASAHSPATSGYRNGGPAAGGNAHGNQYGPYPPYGGQAQHRPLPQNGPWRQNDPRQANGPWQSSGPASPYSRSYGQPYGGGPYYRAQVPVSPHRGLSGAGIAAIITATLVIPALLFLLIAAGISALSHNDSSTTTNSSGTSTQTPRRQQDDDTGGSADNRNNTDEADPTPVYRMDERPGYDTLVDYIDGKLAQYKEDILGDPTMFMIRHRIPDTQEGSDYMTGFAAALLGISNDIKDNASTTSEDPTSLDEKIERYRTTIDTIEARFNKGEALGVTMDVTGNDGKQYAVDGSKSIQLAPSWDEREKQVASAPNNLGNGNAASAQKLVERAGMTLSWNIDEGFRQCPGFVGTDNGSNKALAKSETFGFYCPSTPNVIYGNRDMADWNMTYAPAAGVRHEISHHAIHVRCGTIEPSVVMQNGVNRAEGVTNSYAVRYMGADRTLIQQSIDYARSNGHNQYAMDSFTDHAADLIHNGQCQTN</sequence>
<keyword evidence="2" id="KW-0812">Transmembrane</keyword>
<keyword evidence="2" id="KW-1133">Transmembrane helix</keyword>
<proteinExistence type="predicted"/>
<dbReference type="AlphaFoldDB" id="A0A6I1GGR3"/>
<evidence type="ECO:0000256" key="2">
    <source>
        <dbReference type="SAM" id="Phobius"/>
    </source>
</evidence>
<accession>A0A6I1GGR3</accession>
<evidence type="ECO:0000256" key="1">
    <source>
        <dbReference type="SAM" id="MobiDB-lite"/>
    </source>
</evidence>
<name>A0A6I1GGR3_9BIFI</name>
<gene>
    <name evidence="3" type="ORF">F7D09_0701</name>
</gene>
<organism evidence="3 4">
    <name type="scientific">Bifidobacterium leontopitheci</name>
    <dbReference type="NCBI Taxonomy" id="2650774"/>
    <lineage>
        <taxon>Bacteria</taxon>
        <taxon>Bacillati</taxon>
        <taxon>Actinomycetota</taxon>
        <taxon>Actinomycetes</taxon>
        <taxon>Bifidobacteriales</taxon>
        <taxon>Bifidobacteriaceae</taxon>
        <taxon>Bifidobacterium</taxon>
    </lineage>
</organism>
<feature type="compositionally biased region" description="Low complexity" evidence="1">
    <location>
        <begin position="1"/>
        <end position="16"/>
    </location>
</feature>
<feature type="transmembrane region" description="Helical" evidence="2">
    <location>
        <begin position="133"/>
        <end position="158"/>
    </location>
</feature>
<feature type="compositionally biased region" description="Basic and acidic residues" evidence="1">
    <location>
        <begin position="19"/>
        <end position="31"/>
    </location>
</feature>
<protein>
    <submittedName>
        <fullName evidence="3">Uncharacterized protein</fullName>
    </submittedName>
</protein>
<evidence type="ECO:0000313" key="3">
    <source>
        <dbReference type="EMBL" id="KAB7790785.1"/>
    </source>
</evidence>
<feature type="region of interest" description="Disordered" evidence="1">
    <location>
        <begin position="160"/>
        <end position="209"/>
    </location>
</feature>
<evidence type="ECO:0000313" key="4">
    <source>
        <dbReference type="Proteomes" id="UP000441772"/>
    </source>
</evidence>
<feature type="compositionally biased region" description="Gly residues" evidence="1">
    <location>
        <begin position="45"/>
        <end position="55"/>
    </location>
</feature>
<feature type="compositionally biased region" description="Low complexity" evidence="1">
    <location>
        <begin position="163"/>
        <end position="176"/>
    </location>
</feature>
<keyword evidence="4" id="KW-1185">Reference proteome</keyword>
<keyword evidence="2" id="KW-0472">Membrane</keyword>